<organism evidence="1 2">
    <name type="scientific">Eretmocerus hayati</name>
    <dbReference type="NCBI Taxonomy" id="131215"/>
    <lineage>
        <taxon>Eukaryota</taxon>
        <taxon>Metazoa</taxon>
        <taxon>Ecdysozoa</taxon>
        <taxon>Arthropoda</taxon>
        <taxon>Hexapoda</taxon>
        <taxon>Insecta</taxon>
        <taxon>Pterygota</taxon>
        <taxon>Neoptera</taxon>
        <taxon>Endopterygota</taxon>
        <taxon>Hymenoptera</taxon>
        <taxon>Apocrita</taxon>
        <taxon>Proctotrupomorpha</taxon>
        <taxon>Chalcidoidea</taxon>
        <taxon>Aphelinidae</taxon>
        <taxon>Aphelininae</taxon>
        <taxon>Eretmocerus</taxon>
    </lineage>
</organism>
<name>A0ACC2NXK8_9HYME</name>
<evidence type="ECO:0000313" key="1">
    <source>
        <dbReference type="EMBL" id="KAJ8675847.1"/>
    </source>
</evidence>
<dbReference type="Proteomes" id="UP001239111">
    <property type="component" value="Chromosome 2"/>
</dbReference>
<sequence length="289" mass="33870">MEFGRGPRKFIEYPYFKATEFCLLLLYRASVIFSKYINPEKMLHFNLLHLAARYLSSEEYCFTKNSDAKELLIMYVNEMRNQYGEHNLIPNVHNLIHSPDVVMLHGTLDSYAAWKYENHLRFVRKNVRQGNQVLAQIINRCNEQAVVAMSRFRAKEKDVLRDPSEFKIVGTLKNVELPEGYEDPRKFIKFSNFTLTSSVPNNCCYLKDGSLISIQFICRKSSTGQQLILFKEFTRCYSVENYPINSREIGVCKSDTLNEDLFECSLDLIKSKVFQLQFQDSFHFFPVLH</sequence>
<gene>
    <name evidence="1" type="ORF">QAD02_011633</name>
</gene>
<proteinExistence type="predicted"/>
<reference evidence="1" key="1">
    <citation type="submission" date="2023-04" db="EMBL/GenBank/DDBJ databases">
        <title>A chromosome-level genome assembly of the parasitoid wasp Eretmocerus hayati.</title>
        <authorList>
            <person name="Zhong Y."/>
            <person name="Liu S."/>
            <person name="Liu Y."/>
        </authorList>
    </citation>
    <scope>NUCLEOTIDE SEQUENCE</scope>
    <source>
        <strain evidence="1">ZJU_SS_LIU_2023</strain>
    </source>
</reference>
<dbReference type="EMBL" id="CM056742">
    <property type="protein sequence ID" value="KAJ8675847.1"/>
    <property type="molecule type" value="Genomic_DNA"/>
</dbReference>
<protein>
    <submittedName>
        <fullName evidence="1">Uncharacterized protein</fullName>
    </submittedName>
</protein>
<comment type="caution">
    <text evidence="1">The sequence shown here is derived from an EMBL/GenBank/DDBJ whole genome shotgun (WGS) entry which is preliminary data.</text>
</comment>
<accession>A0ACC2NXK8</accession>
<evidence type="ECO:0000313" key="2">
    <source>
        <dbReference type="Proteomes" id="UP001239111"/>
    </source>
</evidence>
<keyword evidence="2" id="KW-1185">Reference proteome</keyword>